<sequence>MIDVSAKTIAHWTTADRQENPQIKVSVIKCDRVDHAEISYRAVKLWIDYG</sequence>
<dbReference type="EMBL" id="MLJW01005683">
    <property type="protein sequence ID" value="OIQ67820.1"/>
    <property type="molecule type" value="Genomic_DNA"/>
</dbReference>
<evidence type="ECO:0000313" key="1">
    <source>
        <dbReference type="EMBL" id="OIQ67820.1"/>
    </source>
</evidence>
<comment type="caution">
    <text evidence="1">The sequence shown here is derived from an EMBL/GenBank/DDBJ whole genome shotgun (WGS) entry which is preliminary data.</text>
</comment>
<name>A0A1J5PJV3_9ZZZZ</name>
<proteinExistence type="predicted"/>
<reference evidence="1" key="1">
    <citation type="submission" date="2016-10" db="EMBL/GenBank/DDBJ databases">
        <title>Sequence of Gallionella enrichment culture.</title>
        <authorList>
            <person name="Poehlein A."/>
            <person name="Muehling M."/>
            <person name="Daniel R."/>
        </authorList>
    </citation>
    <scope>NUCLEOTIDE SEQUENCE</scope>
</reference>
<dbReference type="AlphaFoldDB" id="A0A1J5PJV3"/>
<organism evidence="1">
    <name type="scientific">mine drainage metagenome</name>
    <dbReference type="NCBI Taxonomy" id="410659"/>
    <lineage>
        <taxon>unclassified sequences</taxon>
        <taxon>metagenomes</taxon>
        <taxon>ecological metagenomes</taxon>
    </lineage>
</organism>
<protein>
    <submittedName>
        <fullName evidence="1">Uncharacterized protein</fullName>
    </submittedName>
</protein>
<gene>
    <name evidence="1" type="ORF">GALL_505970</name>
</gene>
<accession>A0A1J5PJV3</accession>